<name>A0ABT4UP75_9BACT</name>
<dbReference type="PANTHER" id="PTHR43280">
    <property type="entry name" value="ARAC-FAMILY TRANSCRIPTIONAL REGULATOR"/>
    <property type="match status" value="1"/>
</dbReference>
<keyword evidence="3" id="KW-0804">Transcription</keyword>
<keyword evidence="1" id="KW-0805">Transcription regulation</keyword>
<accession>A0ABT4UP75</accession>
<dbReference type="Gene3D" id="1.10.10.60">
    <property type="entry name" value="Homeodomain-like"/>
    <property type="match status" value="1"/>
</dbReference>
<evidence type="ECO:0000313" key="5">
    <source>
        <dbReference type="EMBL" id="MDA3616615.1"/>
    </source>
</evidence>
<dbReference type="InterPro" id="IPR036163">
    <property type="entry name" value="HMA_dom_sf"/>
</dbReference>
<reference evidence="5 6" key="1">
    <citation type="submission" date="2022-12" db="EMBL/GenBank/DDBJ databases">
        <title>Chitinophagaceae gen. sp. nov., a new member of the family Chitinophagaceae, isolated from soil in a chemical factory.</title>
        <authorList>
            <person name="Ke Z."/>
        </authorList>
    </citation>
    <scope>NUCLEOTIDE SEQUENCE [LARGE SCALE GENOMIC DNA]</scope>
    <source>
        <strain evidence="5 6">LY-5</strain>
    </source>
</reference>
<dbReference type="SUPFAM" id="SSF46689">
    <property type="entry name" value="Homeodomain-like"/>
    <property type="match status" value="1"/>
</dbReference>
<dbReference type="Proteomes" id="UP001210231">
    <property type="component" value="Unassembled WGS sequence"/>
</dbReference>
<dbReference type="InterPro" id="IPR018060">
    <property type="entry name" value="HTH_AraC"/>
</dbReference>
<dbReference type="PANTHER" id="PTHR43280:SF2">
    <property type="entry name" value="HTH-TYPE TRANSCRIPTIONAL REGULATOR EXSA"/>
    <property type="match status" value="1"/>
</dbReference>
<dbReference type="SMART" id="SM00342">
    <property type="entry name" value="HTH_ARAC"/>
    <property type="match status" value="1"/>
</dbReference>
<evidence type="ECO:0000256" key="2">
    <source>
        <dbReference type="ARBA" id="ARBA00023125"/>
    </source>
</evidence>
<comment type="caution">
    <text evidence="5">The sequence shown here is derived from an EMBL/GenBank/DDBJ whole genome shotgun (WGS) entry which is preliminary data.</text>
</comment>
<keyword evidence="6" id="KW-1185">Reference proteome</keyword>
<proteinExistence type="predicted"/>
<dbReference type="InterPro" id="IPR009057">
    <property type="entry name" value="Homeodomain-like_sf"/>
</dbReference>
<evidence type="ECO:0000259" key="4">
    <source>
        <dbReference type="PROSITE" id="PS01124"/>
    </source>
</evidence>
<dbReference type="SUPFAM" id="SSF55008">
    <property type="entry name" value="HMA, heavy metal-associated domain"/>
    <property type="match status" value="1"/>
</dbReference>
<dbReference type="Gene3D" id="3.30.70.100">
    <property type="match status" value="1"/>
</dbReference>
<keyword evidence="2" id="KW-0238">DNA-binding</keyword>
<evidence type="ECO:0000256" key="1">
    <source>
        <dbReference type="ARBA" id="ARBA00023015"/>
    </source>
</evidence>
<dbReference type="RefSeq" id="WP_407032945.1">
    <property type="nucleotide sequence ID" value="NZ_JAQGEF010000036.1"/>
</dbReference>
<dbReference type="Pfam" id="PF12833">
    <property type="entry name" value="HTH_18"/>
    <property type="match status" value="1"/>
</dbReference>
<gene>
    <name evidence="5" type="ORF">O3P16_17515</name>
</gene>
<evidence type="ECO:0000256" key="3">
    <source>
        <dbReference type="ARBA" id="ARBA00023163"/>
    </source>
</evidence>
<sequence length="198" mass="22773">MAKTSRIQVKGMVCKRCIYVLSNELSKLGLEHADIRLGEVILYNDDPDIDTHKIKDILQKLGFDLLYNKHQKIIDDIKRAVDKGIRQQLETGVAVKFSVFISKELNKEYGGLSTLFSFFHEYTLEKFIILSKIEKVKELLVYTDQTLSDIAYTLGYSSPAHLSNQLKKYTGFTSSHFKEVRSNKLAIIQKSIMDNTRF</sequence>
<dbReference type="PROSITE" id="PS01124">
    <property type="entry name" value="HTH_ARAC_FAMILY_2"/>
    <property type="match status" value="1"/>
</dbReference>
<organism evidence="5 6">
    <name type="scientific">Polluticaenibacter yanchengensis</name>
    <dbReference type="NCBI Taxonomy" id="3014562"/>
    <lineage>
        <taxon>Bacteria</taxon>
        <taxon>Pseudomonadati</taxon>
        <taxon>Bacteroidota</taxon>
        <taxon>Chitinophagia</taxon>
        <taxon>Chitinophagales</taxon>
        <taxon>Chitinophagaceae</taxon>
        <taxon>Polluticaenibacter</taxon>
    </lineage>
</organism>
<protein>
    <submittedName>
        <fullName evidence="5">AraC family transcriptional regulator</fullName>
    </submittedName>
</protein>
<dbReference type="EMBL" id="JAQGEF010000036">
    <property type="protein sequence ID" value="MDA3616615.1"/>
    <property type="molecule type" value="Genomic_DNA"/>
</dbReference>
<evidence type="ECO:0000313" key="6">
    <source>
        <dbReference type="Proteomes" id="UP001210231"/>
    </source>
</evidence>
<feature type="domain" description="HTH araC/xylS-type" evidence="4">
    <location>
        <begin position="112"/>
        <end position="180"/>
    </location>
</feature>